<name>A0ABW7ZCB9_9ACTN</name>
<protein>
    <recommendedName>
        <fullName evidence="2">histidine kinase</fullName>
        <ecNumber evidence="2">2.7.13.3</ecNumber>
    </recommendedName>
</protein>
<evidence type="ECO:0000256" key="4">
    <source>
        <dbReference type="ARBA" id="ARBA00022679"/>
    </source>
</evidence>
<evidence type="ECO:0000256" key="5">
    <source>
        <dbReference type="ARBA" id="ARBA00022741"/>
    </source>
</evidence>
<evidence type="ECO:0000256" key="9">
    <source>
        <dbReference type="SAM" id="Phobius"/>
    </source>
</evidence>
<dbReference type="Proteomes" id="UP001612741">
    <property type="component" value="Unassembled WGS sequence"/>
</dbReference>
<dbReference type="EMBL" id="JBITGY010000023">
    <property type="protein sequence ID" value="MFI6505783.1"/>
    <property type="molecule type" value="Genomic_DNA"/>
</dbReference>
<feature type="transmembrane region" description="Helical" evidence="9">
    <location>
        <begin position="99"/>
        <end position="125"/>
    </location>
</feature>
<keyword evidence="3" id="KW-0597">Phosphoprotein</keyword>
<dbReference type="InterPro" id="IPR011712">
    <property type="entry name" value="Sig_transdc_His_kin_sub3_dim/P"/>
</dbReference>
<dbReference type="GO" id="GO:0016301">
    <property type="term" value="F:kinase activity"/>
    <property type="evidence" value="ECO:0007669"/>
    <property type="project" value="UniProtKB-KW"/>
</dbReference>
<evidence type="ECO:0000259" key="11">
    <source>
        <dbReference type="Pfam" id="PF07730"/>
    </source>
</evidence>
<gene>
    <name evidence="12" type="ORF">ACIBG2_50980</name>
</gene>
<organism evidence="12 13">
    <name type="scientific">Nonomuraea typhae</name>
    <dbReference type="NCBI Taxonomy" id="2603600"/>
    <lineage>
        <taxon>Bacteria</taxon>
        <taxon>Bacillati</taxon>
        <taxon>Actinomycetota</taxon>
        <taxon>Actinomycetes</taxon>
        <taxon>Streptosporangiales</taxon>
        <taxon>Streptosporangiaceae</taxon>
        <taxon>Nonomuraea</taxon>
    </lineage>
</organism>
<dbReference type="PANTHER" id="PTHR24421:SF10">
    <property type="entry name" value="NITRATE_NITRITE SENSOR PROTEIN NARQ"/>
    <property type="match status" value="1"/>
</dbReference>
<sequence length="421" mass="44027">MVATTWLDLLGPGERCPRPSRRALVADLLVALMLAALAVTATVSTADGGPHRVPLRLQPVTAAPAWEASTGETPRGPPLPLVIATALPLAARRLLPLTAFWAVLLAALATHDDATWITVLSCAVAAYSAMAYGRHRALAAAGLAVASVLAGVAFHDTVGSLPGWLGPFTVLLSAGVVAGSVRLWRRRAEEARRAQQDARRTQQEATRRAVEQERARIARELHDVVTHNVNVMVIQAGAARKVMDAAPERSKQAMLAVEAGGRAAMAELRHVMGLLVGPGDEQTAIPADGLAPQPGLDQLDSLIGRVRAAGLPVHADVAEPPGPLPPGVELAAYRVVQEALTNTMKHAKGAAASVAIRYHGEWMEIEISDTGGARATRTGDGQGRGLAGLQERMAIYGGSLRAGPEGDDGYAVAAWLPWSAA</sequence>
<proteinExistence type="predicted"/>
<evidence type="ECO:0000259" key="10">
    <source>
        <dbReference type="Pfam" id="PF02518"/>
    </source>
</evidence>
<keyword evidence="9" id="KW-0472">Membrane</keyword>
<dbReference type="Gene3D" id="3.30.565.10">
    <property type="entry name" value="Histidine kinase-like ATPase, C-terminal domain"/>
    <property type="match status" value="1"/>
</dbReference>
<keyword evidence="9" id="KW-0812">Transmembrane</keyword>
<keyword evidence="9" id="KW-1133">Transmembrane helix</keyword>
<feature type="transmembrane region" description="Helical" evidence="9">
    <location>
        <begin position="137"/>
        <end position="155"/>
    </location>
</feature>
<evidence type="ECO:0000256" key="6">
    <source>
        <dbReference type="ARBA" id="ARBA00022777"/>
    </source>
</evidence>
<evidence type="ECO:0000256" key="3">
    <source>
        <dbReference type="ARBA" id="ARBA00022553"/>
    </source>
</evidence>
<evidence type="ECO:0000256" key="1">
    <source>
        <dbReference type="ARBA" id="ARBA00000085"/>
    </source>
</evidence>
<dbReference type="EC" id="2.7.13.3" evidence="2"/>
<dbReference type="InterPro" id="IPR036890">
    <property type="entry name" value="HATPase_C_sf"/>
</dbReference>
<dbReference type="Gene3D" id="1.20.5.1930">
    <property type="match status" value="1"/>
</dbReference>
<accession>A0ABW7ZCB9</accession>
<keyword evidence="4" id="KW-0808">Transferase</keyword>
<dbReference type="InterPro" id="IPR003594">
    <property type="entry name" value="HATPase_dom"/>
</dbReference>
<dbReference type="Pfam" id="PF02518">
    <property type="entry name" value="HATPase_c"/>
    <property type="match status" value="1"/>
</dbReference>
<evidence type="ECO:0000313" key="12">
    <source>
        <dbReference type="EMBL" id="MFI6505783.1"/>
    </source>
</evidence>
<dbReference type="CDD" id="cd16917">
    <property type="entry name" value="HATPase_UhpB-NarQ-NarX-like"/>
    <property type="match status" value="1"/>
</dbReference>
<dbReference type="RefSeq" id="WP_397092165.1">
    <property type="nucleotide sequence ID" value="NZ_JBITGY010000023.1"/>
</dbReference>
<evidence type="ECO:0000256" key="7">
    <source>
        <dbReference type="ARBA" id="ARBA00022840"/>
    </source>
</evidence>
<feature type="transmembrane region" description="Helical" evidence="9">
    <location>
        <begin position="161"/>
        <end position="184"/>
    </location>
</feature>
<feature type="domain" description="Histidine kinase/HSP90-like ATPase" evidence="10">
    <location>
        <begin position="328"/>
        <end position="417"/>
    </location>
</feature>
<dbReference type="InterPro" id="IPR050482">
    <property type="entry name" value="Sensor_HK_TwoCompSys"/>
</dbReference>
<comment type="caution">
    <text evidence="12">The sequence shown here is derived from an EMBL/GenBank/DDBJ whole genome shotgun (WGS) entry which is preliminary data.</text>
</comment>
<keyword evidence="7" id="KW-0067">ATP-binding</keyword>
<dbReference type="PANTHER" id="PTHR24421">
    <property type="entry name" value="NITRATE/NITRITE SENSOR PROTEIN NARX-RELATED"/>
    <property type="match status" value="1"/>
</dbReference>
<comment type="catalytic activity">
    <reaction evidence="1">
        <text>ATP + protein L-histidine = ADP + protein N-phospho-L-histidine.</text>
        <dbReference type="EC" id="2.7.13.3"/>
    </reaction>
</comment>
<evidence type="ECO:0000256" key="8">
    <source>
        <dbReference type="ARBA" id="ARBA00023012"/>
    </source>
</evidence>
<keyword evidence="6 12" id="KW-0418">Kinase</keyword>
<keyword evidence="13" id="KW-1185">Reference proteome</keyword>
<evidence type="ECO:0000256" key="2">
    <source>
        <dbReference type="ARBA" id="ARBA00012438"/>
    </source>
</evidence>
<evidence type="ECO:0000313" key="13">
    <source>
        <dbReference type="Proteomes" id="UP001612741"/>
    </source>
</evidence>
<feature type="domain" description="Signal transduction histidine kinase subgroup 3 dimerisation and phosphoacceptor" evidence="11">
    <location>
        <begin position="213"/>
        <end position="276"/>
    </location>
</feature>
<dbReference type="SUPFAM" id="SSF55874">
    <property type="entry name" value="ATPase domain of HSP90 chaperone/DNA topoisomerase II/histidine kinase"/>
    <property type="match status" value="1"/>
</dbReference>
<dbReference type="Pfam" id="PF07730">
    <property type="entry name" value="HisKA_3"/>
    <property type="match status" value="1"/>
</dbReference>
<keyword evidence="5" id="KW-0547">Nucleotide-binding</keyword>
<keyword evidence="8" id="KW-0902">Two-component regulatory system</keyword>
<reference evidence="12 13" key="1">
    <citation type="submission" date="2024-10" db="EMBL/GenBank/DDBJ databases">
        <title>The Natural Products Discovery Center: Release of the First 8490 Sequenced Strains for Exploring Actinobacteria Biosynthetic Diversity.</title>
        <authorList>
            <person name="Kalkreuter E."/>
            <person name="Kautsar S.A."/>
            <person name="Yang D."/>
            <person name="Bader C.D."/>
            <person name="Teijaro C.N."/>
            <person name="Fluegel L."/>
            <person name="Davis C.M."/>
            <person name="Simpson J.R."/>
            <person name="Lauterbach L."/>
            <person name="Steele A.D."/>
            <person name="Gui C."/>
            <person name="Meng S."/>
            <person name="Li G."/>
            <person name="Viehrig K."/>
            <person name="Ye F."/>
            <person name="Su P."/>
            <person name="Kiefer A.F."/>
            <person name="Nichols A."/>
            <person name="Cepeda A.J."/>
            <person name="Yan W."/>
            <person name="Fan B."/>
            <person name="Jiang Y."/>
            <person name="Adhikari A."/>
            <person name="Zheng C.-J."/>
            <person name="Schuster L."/>
            <person name="Cowan T.M."/>
            <person name="Smanski M.J."/>
            <person name="Chevrette M.G."/>
            <person name="De Carvalho L.P.S."/>
            <person name="Shen B."/>
        </authorList>
    </citation>
    <scope>NUCLEOTIDE SEQUENCE [LARGE SCALE GENOMIC DNA]</scope>
    <source>
        <strain evidence="12 13">NPDC050545</strain>
    </source>
</reference>
<feature type="transmembrane region" description="Helical" evidence="9">
    <location>
        <begin position="24"/>
        <end position="46"/>
    </location>
</feature>